<sequence>MHGVRHYGSTDGIVASMRLRSMGNNAAWLRLRNMDQDATRVRFMLHQADQVAGPLGGYASIALCCP</sequence>
<dbReference type="EMBL" id="CP054614">
    <property type="protein sequence ID" value="QKS58384.1"/>
    <property type="molecule type" value="Genomic_DNA"/>
</dbReference>
<evidence type="ECO:0000313" key="2">
    <source>
        <dbReference type="Proteomes" id="UP000509327"/>
    </source>
</evidence>
<gene>
    <name evidence="1" type="ORF">HUB98_20515</name>
</gene>
<keyword evidence="2" id="KW-1185">Reference proteome</keyword>
<organism evidence="1 2">
    <name type="scientific">Paenibacillus barcinonensis</name>
    <dbReference type="NCBI Taxonomy" id="198119"/>
    <lineage>
        <taxon>Bacteria</taxon>
        <taxon>Bacillati</taxon>
        <taxon>Bacillota</taxon>
        <taxon>Bacilli</taxon>
        <taxon>Bacillales</taxon>
        <taxon>Paenibacillaceae</taxon>
        <taxon>Paenibacillus</taxon>
    </lineage>
</organism>
<reference evidence="1 2" key="1">
    <citation type="submission" date="2020-06" db="EMBL/GenBank/DDBJ databases">
        <title>Complete genome of Paenibacillus barcinonensis KACC11450.</title>
        <authorList>
            <person name="Kim M."/>
            <person name="Park Y.-J."/>
            <person name="Shin J.-H."/>
        </authorList>
    </citation>
    <scope>NUCLEOTIDE SEQUENCE [LARGE SCALE GENOMIC DNA]</scope>
    <source>
        <strain evidence="1 2">KACC11450</strain>
    </source>
</reference>
<accession>A0ABX6Q849</accession>
<proteinExistence type="predicted"/>
<dbReference type="Proteomes" id="UP000509327">
    <property type="component" value="Chromosome"/>
</dbReference>
<evidence type="ECO:0000313" key="1">
    <source>
        <dbReference type="EMBL" id="QKS58384.1"/>
    </source>
</evidence>
<name>A0ABX6Q849_PAEBA</name>
<dbReference type="RefSeq" id="WP_146236224.1">
    <property type="nucleotide sequence ID" value="NZ_CP054614.1"/>
</dbReference>
<protein>
    <submittedName>
        <fullName evidence="1">Uncharacterized protein</fullName>
    </submittedName>
</protein>